<feature type="domain" description="Sugar-binding" evidence="5">
    <location>
        <begin position="62"/>
        <end position="321"/>
    </location>
</feature>
<dbReference type="InterPro" id="IPR037171">
    <property type="entry name" value="NagB/RpiA_transferase-like"/>
</dbReference>
<dbReference type="SUPFAM" id="SSF100950">
    <property type="entry name" value="NagB/RpiA/CoA transferase-like"/>
    <property type="match status" value="1"/>
</dbReference>
<evidence type="ECO:0000259" key="5">
    <source>
        <dbReference type="Pfam" id="PF04198"/>
    </source>
</evidence>
<dbReference type="GO" id="GO:0030246">
    <property type="term" value="F:carbohydrate binding"/>
    <property type="evidence" value="ECO:0007669"/>
    <property type="project" value="InterPro"/>
</dbReference>
<proteinExistence type="inferred from homology"/>
<dbReference type="InterPro" id="IPR007324">
    <property type="entry name" value="Sugar-bd_dom_put"/>
</dbReference>
<keyword evidence="4" id="KW-0804">Transcription</keyword>
<dbReference type="GO" id="GO:0003677">
    <property type="term" value="F:DNA binding"/>
    <property type="evidence" value="ECO:0007669"/>
    <property type="project" value="UniProtKB-KW"/>
</dbReference>
<name>A0A1E3H7I5_9HYPH</name>
<gene>
    <name evidence="6" type="primary">lsrR_1</name>
    <name evidence="6" type="ORF">A6302_00364</name>
</gene>
<dbReference type="RefSeq" id="WP_083255402.1">
    <property type="nucleotide sequence ID" value="NZ_MCRJ01000004.1"/>
</dbReference>
<organism evidence="6 7">
    <name type="scientific">Methylobrevis pamukkalensis</name>
    <dbReference type="NCBI Taxonomy" id="1439726"/>
    <lineage>
        <taxon>Bacteria</taxon>
        <taxon>Pseudomonadati</taxon>
        <taxon>Pseudomonadota</taxon>
        <taxon>Alphaproteobacteria</taxon>
        <taxon>Hyphomicrobiales</taxon>
        <taxon>Pleomorphomonadaceae</taxon>
        <taxon>Methylobrevis</taxon>
    </lineage>
</organism>
<comment type="caution">
    <text evidence="6">The sequence shown here is derived from an EMBL/GenBank/DDBJ whole genome shotgun (WGS) entry which is preliminary data.</text>
</comment>
<evidence type="ECO:0000256" key="1">
    <source>
        <dbReference type="ARBA" id="ARBA00010466"/>
    </source>
</evidence>
<evidence type="ECO:0000256" key="3">
    <source>
        <dbReference type="ARBA" id="ARBA00023125"/>
    </source>
</evidence>
<reference evidence="6 7" key="1">
    <citation type="submission" date="2016-07" db="EMBL/GenBank/DDBJ databases">
        <title>Draft Genome Sequence of Methylobrevis pamukkalensis PK2.</title>
        <authorList>
            <person name="Vasilenko O.V."/>
            <person name="Doronina N.V."/>
            <person name="Shmareva M.N."/>
            <person name="Tarlachkov S.V."/>
            <person name="Mustakhimov I."/>
            <person name="Trotsenko Y.A."/>
        </authorList>
    </citation>
    <scope>NUCLEOTIDE SEQUENCE [LARGE SCALE GENOMIC DNA]</scope>
    <source>
        <strain evidence="6 7">PK2</strain>
    </source>
</reference>
<dbReference type="Proteomes" id="UP000094622">
    <property type="component" value="Unassembled WGS sequence"/>
</dbReference>
<keyword evidence="2" id="KW-0805">Transcription regulation</keyword>
<dbReference type="Pfam" id="PF04198">
    <property type="entry name" value="Sugar-bind"/>
    <property type="match status" value="1"/>
</dbReference>
<dbReference type="Gene3D" id="1.10.10.10">
    <property type="entry name" value="Winged helix-like DNA-binding domain superfamily/Winged helix DNA-binding domain"/>
    <property type="match status" value="1"/>
</dbReference>
<dbReference type="EMBL" id="MCRJ01000004">
    <property type="protein sequence ID" value="ODN72299.1"/>
    <property type="molecule type" value="Genomic_DNA"/>
</dbReference>
<dbReference type="PANTHER" id="PTHR34294:SF1">
    <property type="entry name" value="TRANSCRIPTIONAL REGULATOR LSRR"/>
    <property type="match status" value="1"/>
</dbReference>
<dbReference type="OrthoDB" id="7065657at2"/>
<keyword evidence="7" id="KW-1185">Reference proteome</keyword>
<dbReference type="AlphaFoldDB" id="A0A1E3H7I5"/>
<accession>A0A1E3H7I5</accession>
<evidence type="ECO:0000256" key="2">
    <source>
        <dbReference type="ARBA" id="ARBA00023015"/>
    </source>
</evidence>
<evidence type="ECO:0000313" key="7">
    <source>
        <dbReference type="Proteomes" id="UP000094622"/>
    </source>
</evidence>
<dbReference type="InterPro" id="IPR051054">
    <property type="entry name" value="SorC_transcr_regulators"/>
</dbReference>
<evidence type="ECO:0000313" key="6">
    <source>
        <dbReference type="EMBL" id="ODN72299.1"/>
    </source>
</evidence>
<comment type="similarity">
    <text evidence="1">Belongs to the SorC transcriptional regulatory family.</text>
</comment>
<evidence type="ECO:0000256" key="4">
    <source>
        <dbReference type="ARBA" id="ARBA00023163"/>
    </source>
</evidence>
<dbReference type="InterPro" id="IPR036388">
    <property type="entry name" value="WH-like_DNA-bd_sf"/>
</dbReference>
<keyword evidence="3" id="KW-0238">DNA-binding</keyword>
<protein>
    <submittedName>
        <fullName evidence="6">Transcriptional regulator LsrR</fullName>
    </submittedName>
</protein>
<dbReference type="PANTHER" id="PTHR34294">
    <property type="entry name" value="TRANSCRIPTIONAL REGULATOR-RELATED"/>
    <property type="match status" value="1"/>
</dbReference>
<dbReference type="Gene3D" id="3.40.50.1360">
    <property type="match status" value="1"/>
</dbReference>
<sequence length="322" mass="34131">MLEIPKDDDLLVRTAWLYYVGGQSQEEVGNALGISRFRVTRMLAEARERGIVRIAIEHGTTATLRAADKLTAGYGLRECIVTPKLGIDLDAAPTDAEAEVARRAVGIAAAGLLARKLQVDGPVTIGIGLGRTIARMAEALSGVRKKDVRYVSLVGSLTRTAKANPFDVCTQLAASCGGEAYFLAAPYLVDSEADVDVIMSQRIVRETLEVARSAAVYFVGCGECREGSTLHSSGLVTAEEFASVTAAGAVVDSTGKFFDAKGRIVPTELNNRTIAVSLDDLMSHEVVLLAAGRIKAEPVRAMLATGIVDRLVVDGDLAELLV</sequence>